<evidence type="ECO:0008006" key="5">
    <source>
        <dbReference type="Google" id="ProtNLM"/>
    </source>
</evidence>
<evidence type="ECO:0000256" key="2">
    <source>
        <dbReference type="SAM" id="SignalP"/>
    </source>
</evidence>
<keyword evidence="2" id="KW-0732">Signal</keyword>
<accession>A0A3S0K0M7</accession>
<proteinExistence type="predicted"/>
<feature type="signal peptide" evidence="2">
    <location>
        <begin position="1"/>
        <end position="24"/>
    </location>
</feature>
<dbReference type="EMBL" id="RXOF01000025">
    <property type="protein sequence ID" value="RTQ44754.1"/>
    <property type="molecule type" value="Genomic_DNA"/>
</dbReference>
<reference evidence="3 4" key="1">
    <citation type="submission" date="2018-12" db="EMBL/GenBank/DDBJ databases">
        <title>Hymenobacter gummosus sp. nov., isolated from a spring.</title>
        <authorList>
            <person name="Nie L."/>
        </authorList>
    </citation>
    <scope>NUCLEOTIDE SEQUENCE [LARGE SCALE GENOMIC DNA]</scope>
    <source>
        <strain evidence="3 4">KCTC 52166</strain>
    </source>
</reference>
<dbReference type="Proteomes" id="UP000282184">
    <property type="component" value="Unassembled WGS sequence"/>
</dbReference>
<dbReference type="RefSeq" id="WP_126696446.1">
    <property type="nucleotide sequence ID" value="NZ_RXOF01000025.1"/>
</dbReference>
<keyword evidence="1" id="KW-0472">Membrane</keyword>
<evidence type="ECO:0000256" key="1">
    <source>
        <dbReference type="SAM" id="Phobius"/>
    </source>
</evidence>
<evidence type="ECO:0000313" key="3">
    <source>
        <dbReference type="EMBL" id="RTQ44754.1"/>
    </source>
</evidence>
<name>A0A3S0K0M7_9BACT</name>
<keyword evidence="1" id="KW-0812">Transmembrane</keyword>
<keyword evidence="1" id="KW-1133">Transmembrane helix</keyword>
<comment type="caution">
    <text evidence="3">The sequence shown here is derived from an EMBL/GenBank/DDBJ whole genome shotgun (WGS) entry which is preliminary data.</text>
</comment>
<keyword evidence="4" id="KW-1185">Reference proteome</keyword>
<feature type="transmembrane region" description="Helical" evidence="1">
    <location>
        <begin position="34"/>
        <end position="60"/>
    </location>
</feature>
<evidence type="ECO:0000313" key="4">
    <source>
        <dbReference type="Proteomes" id="UP000282184"/>
    </source>
</evidence>
<feature type="chain" id="PRO_5018651300" description="DUF4190 domain-containing protein" evidence="2">
    <location>
        <begin position="25"/>
        <end position="126"/>
    </location>
</feature>
<organism evidence="3 4">
    <name type="scientific">Hymenobacter gummosus</name>
    <dbReference type="NCBI Taxonomy" id="1776032"/>
    <lineage>
        <taxon>Bacteria</taxon>
        <taxon>Pseudomonadati</taxon>
        <taxon>Bacteroidota</taxon>
        <taxon>Cytophagia</taxon>
        <taxon>Cytophagales</taxon>
        <taxon>Hymenobacteraceae</taxon>
        <taxon>Hymenobacter</taxon>
    </lineage>
</organism>
<sequence>MFRRLLPLAALGLLLELAALPAHAESCKNCGEGIWGALFMGLFVVFGLPVAAGMVAYVFLSINDEHARLSRCVQGAALGHVLGGATLLLLKAASGTGFLVLLVLSNLFGAWYLDYSSRDDQDTPQE</sequence>
<dbReference type="AlphaFoldDB" id="A0A3S0K0M7"/>
<protein>
    <recommendedName>
        <fullName evidence="5">DUF4190 domain-containing protein</fullName>
    </recommendedName>
</protein>
<gene>
    <name evidence="3" type="ORF">EJV47_27580</name>
</gene>